<dbReference type="EMBL" id="JAKIKS010000018">
    <property type="protein sequence ID" value="MCL1124124.1"/>
    <property type="molecule type" value="Genomic_DNA"/>
</dbReference>
<name>A0ABT0L8V3_9GAMM</name>
<sequence>MSTQNASCISMLQSTRSNAPAISYCSHMIASLKQTQRDYPHESHCFQRLIQQWRAMRRDLRKQKSHASSTKV</sequence>
<evidence type="ECO:0000313" key="2">
    <source>
        <dbReference type="Proteomes" id="UP001203423"/>
    </source>
</evidence>
<protein>
    <submittedName>
        <fullName evidence="1">Uncharacterized protein</fullName>
    </submittedName>
</protein>
<dbReference type="Proteomes" id="UP001203423">
    <property type="component" value="Unassembled WGS sequence"/>
</dbReference>
<evidence type="ECO:0000313" key="1">
    <source>
        <dbReference type="EMBL" id="MCL1124124.1"/>
    </source>
</evidence>
<accession>A0ABT0L8V3</accession>
<reference evidence="1 2" key="1">
    <citation type="submission" date="2022-01" db="EMBL/GenBank/DDBJ databases">
        <title>Whole genome-based taxonomy of the Shewanellaceae.</title>
        <authorList>
            <person name="Martin-Rodriguez A.J."/>
        </authorList>
    </citation>
    <scope>NUCLEOTIDE SEQUENCE [LARGE SCALE GENOMIC DNA]</scope>
    <source>
        <strain evidence="1 2">DSM 17177</strain>
    </source>
</reference>
<keyword evidence="2" id="KW-1185">Reference proteome</keyword>
<organism evidence="1 2">
    <name type="scientific">Shewanella surugensis</name>
    <dbReference type="NCBI Taxonomy" id="212020"/>
    <lineage>
        <taxon>Bacteria</taxon>
        <taxon>Pseudomonadati</taxon>
        <taxon>Pseudomonadota</taxon>
        <taxon>Gammaproteobacteria</taxon>
        <taxon>Alteromonadales</taxon>
        <taxon>Shewanellaceae</taxon>
        <taxon>Shewanella</taxon>
    </lineage>
</organism>
<proteinExistence type="predicted"/>
<gene>
    <name evidence="1" type="ORF">L2764_06455</name>
</gene>
<comment type="caution">
    <text evidence="1">The sequence shown here is derived from an EMBL/GenBank/DDBJ whole genome shotgun (WGS) entry which is preliminary data.</text>
</comment>
<dbReference type="RefSeq" id="WP_248939408.1">
    <property type="nucleotide sequence ID" value="NZ_JAKIKS010000018.1"/>
</dbReference>